<reference evidence="9" key="2">
    <citation type="submission" date="2023-01" db="EMBL/GenBank/DDBJ databases">
        <authorList>
            <person name="Sun Q."/>
            <person name="Evtushenko L."/>
        </authorList>
    </citation>
    <scope>NUCLEOTIDE SEQUENCE</scope>
    <source>
        <strain evidence="9">VKM B-2347</strain>
    </source>
</reference>
<dbReference type="PANTHER" id="PTHR44757:SF2">
    <property type="entry name" value="BIOFILM ARCHITECTURE MAINTENANCE PROTEIN MBAA"/>
    <property type="match status" value="1"/>
</dbReference>
<feature type="transmembrane region" description="Helical" evidence="6">
    <location>
        <begin position="194"/>
        <end position="215"/>
    </location>
</feature>
<feature type="transmembrane region" description="Helical" evidence="6">
    <location>
        <begin position="57"/>
        <end position="74"/>
    </location>
</feature>
<dbReference type="SUPFAM" id="SSF55073">
    <property type="entry name" value="Nucleotide cyclase"/>
    <property type="match status" value="1"/>
</dbReference>
<dbReference type="CDD" id="cd01949">
    <property type="entry name" value="GGDEF"/>
    <property type="match status" value="1"/>
</dbReference>
<evidence type="ECO:0000256" key="3">
    <source>
        <dbReference type="ARBA" id="ARBA00022692"/>
    </source>
</evidence>
<dbReference type="PROSITE" id="PS50113">
    <property type="entry name" value="PAC"/>
    <property type="match status" value="1"/>
</dbReference>
<dbReference type="InterPro" id="IPR000014">
    <property type="entry name" value="PAS"/>
</dbReference>
<feature type="transmembrane region" description="Helical" evidence="6">
    <location>
        <begin position="152"/>
        <end position="173"/>
    </location>
</feature>
<dbReference type="EMBL" id="BSFI01000002">
    <property type="protein sequence ID" value="GLK66688.1"/>
    <property type="molecule type" value="Genomic_DNA"/>
</dbReference>
<keyword evidence="2" id="KW-1003">Cell membrane</keyword>
<dbReference type="AlphaFoldDB" id="A0A9W6MUA6"/>
<feature type="transmembrane region" description="Helical" evidence="6">
    <location>
        <begin position="32"/>
        <end position="50"/>
    </location>
</feature>
<comment type="caution">
    <text evidence="9">The sequence shown here is derived from an EMBL/GenBank/DDBJ whole genome shotgun (WGS) entry which is preliminary data.</text>
</comment>
<evidence type="ECO:0000256" key="6">
    <source>
        <dbReference type="SAM" id="Phobius"/>
    </source>
</evidence>
<dbReference type="SMART" id="SM00267">
    <property type="entry name" value="GGDEF"/>
    <property type="match status" value="1"/>
</dbReference>
<sequence length="608" mass="64812">MTSARIMKAALLALAYFVIAYATVVFGRAHGVAAVIWPANALALGALILLKRVDGWPEIVLIGAANALAHWMVGDGIAPSAALGLANGLCVGVTALLMRLGGISQDEPTRTRTVLGLFFVSVVGPIPAAVVGGVALTSAFNEGPDAIGRFIWSWWLLDSVNFLLLLPPFLFWRSREQRRAAAEFRRRSHTEPSTARRAIELAAASVTLTAAGLLVPITGQLWLIEVSATALLWFALRFGMFYTAATAAVFSVCVVAAALAGFWPGAADHGHAGVLLSLQAMLALTTLPGLLVAAIASQRERSRRALFENATRLSYALEGANDGLWDWNLSSGESFFSQRACRMFGHGAEEFPEVAHWDSIMHEDDRGLAKAAFDAHVRGETEFYEAEVRCRHKDGHWVWVLDRGKVVERDAEGVALRAVGTYTDISERKRLESALEHLANHDALTGLANRAVFERDLEKAGARLDRQGGRLAVLLIDVDHFKAVNDTFGHAAGDALLIAIGMRLKATARIGDVAARLGGDEFAVIATGHSAAEFDALAERVNVALSEPFEGAGHSLRPTVSIGVAVATSGGQAGDELVARADRALYAAKSAGRGTWRFFGGAAGKVVA</sequence>
<evidence type="ECO:0000256" key="2">
    <source>
        <dbReference type="ARBA" id="ARBA00022475"/>
    </source>
</evidence>
<dbReference type="PROSITE" id="PS50887">
    <property type="entry name" value="GGDEF"/>
    <property type="match status" value="1"/>
</dbReference>
<evidence type="ECO:0000313" key="10">
    <source>
        <dbReference type="Proteomes" id="UP001143372"/>
    </source>
</evidence>
<dbReference type="Pfam" id="PF05231">
    <property type="entry name" value="MASE1"/>
    <property type="match status" value="1"/>
</dbReference>
<evidence type="ECO:0000256" key="4">
    <source>
        <dbReference type="ARBA" id="ARBA00022989"/>
    </source>
</evidence>
<dbReference type="PANTHER" id="PTHR44757">
    <property type="entry name" value="DIGUANYLATE CYCLASE DGCP"/>
    <property type="match status" value="1"/>
</dbReference>
<dbReference type="GO" id="GO:0005886">
    <property type="term" value="C:plasma membrane"/>
    <property type="evidence" value="ECO:0007669"/>
    <property type="project" value="UniProtKB-SubCell"/>
</dbReference>
<keyword evidence="5 6" id="KW-0472">Membrane</keyword>
<keyword evidence="4 6" id="KW-1133">Transmembrane helix</keyword>
<protein>
    <recommendedName>
        <fullName evidence="11">Diguanylate cyclase</fullName>
    </recommendedName>
</protein>
<feature type="transmembrane region" description="Helical" evidence="6">
    <location>
        <begin position="272"/>
        <end position="296"/>
    </location>
</feature>
<evidence type="ECO:0000256" key="5">
    <source>
        <dbReference type="ARBA" id="ARBA00023136"/>
    </source>
</evidence>
<dbReference type="SUPFAM" id="SSF55785">
    <property type="entry name" value="PYP-like sensor domain (PAS domain)"/>
    <property type="match status" value="1"/>
</dbReference>
<dbReference type="InterPro" id="IPR001610">
    <property type="entry name" value="PAC"/>
</dbReference>
<feature type="transmembrane region" description="Helical" evidence="6">
    <location>
        <begin position="247"/>
        <end position="266"/>
    </location>
</feature>
<organism evidence="9 10">
    <name type="scientific">Hansschlegelia plantiphila</name>
    <dbReference type="NCBI Taxonomy" id="374655"/>
    <lineage>
        <taxon>Bacteria</taxon>
        <taxon>Pseudomonadati</taxon>
        <taxon>Pseudomonadota</taxon>
        <taxon>Alphaproteobacteria</taxon>
        <taxon>Hyphomicrobiales</taxon>
        <taxon>Methylopilaceae</taxon>
        <taxon>Hansschlegelia</taxon>
    </lineage>
</organism>
<evidence type="ECO:0000259" key="7">
    <source>
        <dbReference type="PROSITE" id="PS50113"/>
    </source>
</evidence>
<evidence type="ECO:0000256" key="1">
    <source>
        <dbReference type="ARBA" id="ARBA00004651"/>
    </source>
</evidence>
<reference evidence="9" key="1">
    <citation type="journal article" date="2014" name="Int. J. Syst. Evol. Microbiol.">
        <title>Complete genome sequence of Corynebacterium casei LMG S-19264T (=DSM 44701T), isolated from a smear-ripened cheese.</title>
        <authorList>
            <consortium name="US DOE Joint Genome Institute (JGI-PGF)"/>
            <person name="Walter F."/>
            <person name="Albersmeier A."/>
            <person name="Kalinowski J."/>
            <person name="Ruckert C."/>
        </authorList>
    </citation>
    <scope>NUCLEOTIDE SEQUENCE</scope>
    <source>
        <strain evidence="9">VKM B-2347</strain>
    </source>
</reference>
<feature type="transmembrane region" description="Helical" evidence="6">
    <location>
        <begin position="80"/>
        <end position="102"/>
    </location>
</feature>
<dbReference type="InterPro" id="IPR029787">
    <property type="entry name" value="Nucleotide_cyclase"/>
</dbReference>
<comment type="subcellular location">
    <subcellularLocation>
        <location evidence="1">Cell membrane</location>
        <topology evidence="1">Multi-pass membrane protein</topology>
    </subcellularLocation>
</comment>
<evidence type="ECO:0000259" key="8">
    <source>
        <dbReference type="PROSITE" id="PS50887"/>
    </source>
</evidence>
<dbReference type="SMART" id="SM00086">
    <property type="entry name" value="PAC"/>
    <property type="match status" value="1"/>
</dbReference>
<dbReference type="InterPro" id="IPR052155">
    <property type="entry name" value="Biofilm_reg_signaling"/>
</dbReference>
<dbReference type="InterPro" id="IPR035965">
    <property type="entry name" value="PAS-like_dom_sf"/>
</dbReference>
<dbReference type="Proteomes" id="UP001143372">
    <property type="component" value="Unassembled WGS sequence"/>
</dbReference>
<dbReference type="InterPro" id="IPR043128">
    <property type="entry name" value="Rev_trsase/Diguanyl_cyclase"/>
</dbReference>
<dbReference type="GO" id="GO:0003824">
    <property type="term" value="F:catalytic activity"/>
    <property type="evidence" value="ECO:0007669"/>
    <property type="project" value="UniProtKB-ARBA"/>
</dbReference>
<feature type="domain" description="GGDEF" evidence="8">
    <location>
        <begin position="469"/>
        <end position="601"/>
    </location>
</feature>
<dbReference type="SMART" id="SM00091">
    <property type="entry name" value="PAS"/>
    <property type="match status" value="1"/>
</dbReference>
<dbReference type="InterPro" id="IPR000700">
    <property type="entry name" value="PAS-assoc_C"/>
</dbReference>
<accession>A0A9W6MUA6</accession>
<keyword evidence="10" id="KW-1185">Reference proteome</keyword>
<keyword evidence="3 6" id="KW-0812">Transmembrane</keyword>
<dbReference type="Pfam" id="PF00990">
    <property type="entry name" value="GGDEF"/>
    <property type="match status" value="1"/>
</dbReference>
<dbReference type="NCBIfam" id="TIGR00254">
    <property type="entry name" value="GGDEF"/>
    <property type="match status" value="1"/>
</dbReference>
<dbReference type="FunFam" id="3.30.70.270:FF:000001">
    <property type="entry name" value="Diguanylate cyclase domain protein"/>
    <property type="match status" value="1"/>
</dbReference>
<dbReference type="InterPro" id="IPR007895">
    <property type="entry name" value="MASE1"/>
</dbReference>
<dbReference type="RefSeq" id="WP_271166953.1">
    <property type="nucleotide sequence ID" value="NZ_BSFI01000002.1"/>
</dbReference>
<dbReference type="NCBIfam" id="TIGR00229">
    <property type="entry name" value="sensory_box"/>
    <property type="match status" value="1"/>
</dbReference>
<dbReference type="Pfam" id="PF08447">
    <property type="entry name" value="PAS_3"/>
    <property type="match status" value="1"/>
</dbReference>
<name>A0A9W6MUA6_9HYPH</name>
<dbReference type="CDD" id="cd00130">
    <property type="entry name" value="PAS"/>
    <property type="match status" value="1"/>
</dbReference>
<dbReference type="InterPro" id="IPR013655">
    <property type="entry name" value="PAS_fold_3"/>
</dbReference>
<dbReference type="InterPro" id="IPR000160">
    <property type="entry name" value="GGDEF_dom"/>
</dbReference>
<dbReference type="Gene3D" id="3.30.70.270">
    <property type="match status" value="1"/>
</dbReference>
<feature type="domain" description="PAC" evidence="7">
    <location>
        <begin position="384"/>
        <end position="437"/>
    </location>
</feature>
<dbReference type="Gene3D" id="3.30.450.20">
    <property type="entry name" value="PAS domain"/>
    <property type="match status" value="1"/>
</dbReference>
<gene>
    <name evidence="9" type="ORF">GCM10008179_03260</name>
</gene>
<evidence type="ECO:0008006" key="11">
    <source>
        <dbReference type="Google" id="ProtNLM"/>
    </source>
</evidence>
<proteinExistence type="predicted"/>
<evidence type="ECO:0000313" key="9">
    <source>
        <dbReference type="EMBL" id="GLK66688.1"/>
    </source>
</evidence>
<feature type="transmembrane region" description="Helical" evidence="6">
    <location>
        <begin position="114"/>
        <end position="140"/>
    </location>
</feature>